<feature type="region of interest" description="Disordered" evidence="1">
    <location>
        <begin position="1"/>
        <end position="27"/>
    </location>
</feature>
<gene>
    <name evidence="2" type="ORF">METZ01_LOCUS478568</name>
</gene>
<dbReference type="EMBL" id="UINC01204815">
    <property type="protein sequence ID" value="SVE25714.1"/>
    <property type="molecule type" value="Genomic_DNA"/>
</dbReference>
<proteinExistence type="predicted"/>
<accession>A0A383C0L8</accession>
<name>A0A383C0L8_9ZZZZ</name>
<evidence type="ECO:0000256" key="1">
    <source>
        <dbReference type="SAM" id="MobiDB-lite"/>
    </source>
</evidence>
<sequence length="27" mass="2798">MRKYTAESGLALPAADPDTGDGDSDDE</sequence>
<protein>
    <submittedName>
        <fullName evidence="2">Uncharacterized protein</fullName>
    </submittedName>
</protein>
<feature type="compositionally biased region" description="Acidic residues" evidence="1">
    <location>
        <begin position="18"/>
        <end position="27"/>
    </location>
</feature>
<dbReference type="AlphaFoldDB" id="A0A383C0L8"/>
<organism evidence="2">
    <name type="scientific">marine metagenome</name>
    <dbReference type="NCBI Taxonomy" id="408172"/>
    <lineage>
        <taxon>unclassified sequences</taxon>
        <taxon>metagenomes</taxon>
        <taxon>ecological metagenomes</taxon>
    </lineage>
</organism>
<reference evidence="2" key="1">
    <citation type="submission" date="2018-05" db="EMBL/GenBank/DDBJ databases">
        <authorList>
            <person name="Lanie J.A."/>
            <person name="Ng W.-L."/>
            <person name="Kazmierczak K.M."/>
            <person name="Andrzejewski T.M."/>
            <person name="Davidsen T.M."/>
            <person name="Wayne K.J."/>
            <person name="Tettelin H."/>
            <person name="Glass J.I."/>
            <person name="Rusch D."/>
            <person name="Podicherti R."/>
            <person name="Tsui H.-C.T."/>
            <person name="Winkler M.E."/>
        </authorList>
    </citation>
    <scope>NUCLEOTIDE SEQUENCE</scope>
</reference>
<feature type="non-terminal residue" evidence="2">
    <location>
        <position position="27"/>
    </location>
</feature>
<evidence type="ECO:0000313" key="2">
    <source>
        <dbReference type="EMBL" id="SVE25714.1"/>
    </source>
</evidence>